<sequence>MSSIVLVSPITFGPDPKTKGNALISSMNVSCAQADMDRSQVCTLVDELEDFFSNGCGIRTVVIHQSREPKHSRRLLQEKGGSVCVAESLSFHNIVDTDGVIQRRIVVFYPMSPLRRGELAQKQVIERIKNFAESSDAVELIDLRGYESEGKYLEGSGSLVFSPGCRYVYMAVSQHSDPDVLDTLCSPENLNIHPEKRFLLRAMDGLPHTNVLGWCGTGICAWCIVNLGFATEGDEVAFFDHLFACYSRVLELSEAEMLSFGGCAVEVPTQPVGADAHSVQYALVLSESALAALSPKNHAMLVDWYGASNIHTFYGEVLERRLGTSLPSCMAASYTHGPRQPMTTQESTCDVLHLGEAM</sequence>
<dbReference type="VEuPathDB" id="TriTrypDB:Lsey_0118_0220"/>
<comment type="caution">
    <text evidence="1">The sequence shown here is derived from an EMBL/GenBank/DDBJ whole genome shotgun (WGS) entry which is preliminary data.</text>
</comment>
<gene>
    <name evidence="1" type="ORF">ABL78_4209</name>
</gene>
<dbReference type="OrthoDB" id="14321at2759"/>
<proteinExistence type="predicted"/>
<dbReference type="Proteomes" id="UP000038009">
    <property type="component" value="Unassembled WGS sequence"/>
</dbReference>
<keyword evidence="2" id="KW-1185">Reference proteome</keyword>
<name>A0A0N0P5Q5_LEPSE</name>
<evidence type="ECO:0000313" key="1">
    <source>
        <dbReference type="EMBL" id="KPI86739.1"/>
    </source>
</evidence>
<accession>A0A0N0P5Q5</accession>
<evidence type="ECO:0000313" key="2">
    <source>
        <dbReference type="Proteomes" id="UP000038009"/>
    </source>
</evidence>
<dbReference type="EMBL" id="LJSK01000118">
    <property type="protein sequence ID" value="KPI86739.1"/>
    <property type="molecule type" value="Genomic_DNA"/>
</dbReference>
<dbReference type="OMA" id="GTGICAW"/>
<organism evidence="1 2">
    <name type="scientific">Leptomonas seymouri</name>
    <dbReference type="NCBI Taxonomy" id="5684"/>
    <lineage>
        <taxon>Eukaryota</taxon>
        <taxon>Discoba</taxon>
        <taxon>Euglenozoa</taxon>
        <taxon>Kinetoplastea</taxon>
        <taxon>Metakinetoplastina</taxon>
        <taxon>Trypanosomatida</taxon>
        <taxon>Trypanosomatidae</taxon>
        <taxon>Leishmaniinae</taxon>
        <taxon>Leptomonas</taxon>
    </lineage>
</organism>
<dbReference type="AlphaFoldDB" id="A0A0N0P5Q5"/>
<reference evidence="1 2" key="1">
    <citation type="journal article" date="2015" name="PLoS Pathog.">
        <title>Leptomonas seymouri: Adaptations to the Dixenous Life Cycle Analyzed by Genome Sequencing, Transcriptome Profiling and Co-infection with Leishmania donovani.</title>
        <authorList>
            <person name="Kraeva N."/>
            <person name="Butenko A."/>
            <person name="Hlavacova J."/>
            <person name="Kostygov A."/>
            <person name="Myskova J."/>
            <person name="Grybchuk D."/>
            <person name="Lestinova T."/>
            <person name="Votypka J."/>
            <person name="Volf P."/>
            <person name="Opperdoes F."/>
            <person name="Flegontov P."/>
            <person name="Lukes J."/>
            <person name="Yurchenko V."/>
        </authorList>
    </citation>
    <scope>NUCLEOTIDE SEQUENCE [LARGE SCALE GENOMIC DNA]</scope>
    <source>
        <strain evidence="1 2">ATCC 30220</strain>
    </source>
</reference>
<evidence type="ECO:0008006" key="3">
    <source>
        <dbReference type="Google" id="ProtNLM"/>
    </source>
</evidence>
<protein>
    <recommendedName>
        <fullName evidence="3">Amidinotransferase</fullName>
    </recommendedName>
</protein>
<dbReference type="InterPro" id="IPR014541">
    <property type="entry name" value="Amdntrnsf_FN0238"/>
</dbReference>
<dbReference type="Pfam" id="PF19420">
    <property type="entry name" value="DDAH_eukar"/>
    <property type="match status" value="1"/>
</dbReference>
<dbReference type="PANTHER" id="PTHR43224">
    <property type="entry name" value="AMIDINOTRANSFERASE"/>
    <property type="match status" value="1"/>
</dbReference>
<dbReference type="PANTHER" id="PTHR43224:SF1">
    <property type="entry name" value="AMIDINOTRANSFERASE"/>
    <property type="match status" value="1"/>
</dbReference>